<feature type="compositionally biased region" description="Basic and acidic residues" evidence="1">
    <location>
        <begin position="159"/>
        <end position="169"/>
    </location>
</feature>
<protein>
    <submittedName>
        <fullName evidence="4">Uncharacterized protein LOC108680738</fullName>
    </submittedName>
</protein>
<dbReference type="GeneID" id="108680738"/>
<keyword evidence="3" id="KW-1185">Reference proteome</keyword>
<evidence type="ECO:0000256" key="2">
    <source>
        <dbReference type="SAM" id="SignalP"/>
    </source>
</evidence>
<dbReference type="AlphaFoldDB" id="A0A8B7PG44"/>
<dbReference type="RefSeq" id="XP_018025118.1">
    <property type="nucleotide sequence ID" value="XM_018169629.2"/>
</dbReference>
<reference evidence="4" key="1">
    <citation type="submission" date="2025-08" db="UniProtKB">
        <authorList>
            <consortium name="RefSeq"/>
        </authorList>
    </citation>
    <scope>IDENTIFICATION</scope>
    <source>
        <tissue evidence="4">Whole organism</tissue>
    </source>
</reference>
<evidence type="ECO:0000313" key="4">
    <source>
        <dbReference type="RefSeq" id="XP_018025118.1"/>
    </source>
</evidence>
<keyword evidence="2" id="KW-0732">Signal</keyword>
<feature type="signal peptide" evidence="2">
    <location>
        <begin position="1"/>
        <end position="23"/>
    </location>
</feature>
<dbReference type="KEGG" id="hazt:108680738"/>
<feature type="chain" id="PRO_5034717033" evidence="2">
    <location>
        <begin position="24"/>
        <end position="391"/>
    </location>
</feature>
<gene>
    <name evidence="4" type="primary">LOC108680738</name>
</gene>
<feature type="region of interest" description="Disordered" evidence="1">
    <location>
        <begin position="158"/>
        <end position="198"/>
    </location>
</feature>
<accession>A0A8B7PG44</accession>
<feature type="compositionally biased region" description="Basic and acidic residues" evidence="1">
    <location>
        <begin position="181"/>
        <end position="195"/>
    </location>
</feature>
<evidence type="ECO:0000256" key="1">
    <source>
        <dbReference type="SAM" id="MobiDB-lite"/>
    </source>
</evidence>
<proteinExistence type="predicted"/>
<evidence type="ECO:0000313" key="3">
    <source>
        <dbReference type="Proteomes" id="UP000694843"/>
    </source>
</evidence>
<name>A0A8B7PG44_HYAAZ</name>
<organism evidence="3 4">
    <name type="scientific">Hyalella azteca</name>
    <name type="common">Amphipod</name>
    <dbReference type="NCBI Taxonomy" id="294128"/>
    <lineage>
        <taxon>Eukaryota</taxon>
        <taxon>Metazoa</taxon>
        <taxon>Ecdysozoa</taxon>
        <taxon>Arthropoda</taxon>
        <taxon>Crustacea</taxon>
        <taxon>Multicrustacea</taxon>
        <taxon>Malacostraca</taxon>
        <taxon>Eumalacostraca</taxon>
        <taxon>Peracarida</taxon>
        <taxon>Amphipoda</taxon>
        <taxon>Senticaudata</taxon>
        <taxon>Talitrida</taxon>
        <taxon>Talitroidea</taxon>
        <taxon>Hyalellidae</taxon>
        <taxon>Hyalella</taxon>
    </lineage>
</organism>
<sequence length="391" mass="43942">MQQFSSFAFTCFANLALVYTAASLATKTSLSPDLIKEIADRLHYTISNQPPTPGADRLTVVNLDLLPDDVIADDVEAGVQDEFDNVDKELGDAPENLTLPEHHINREMSLMYQGVYVPDARFNPFVDGILVNMVAEMRRRQMDPLYFRVLKGGGVEYVPTRRKEDKPTEADAGPGQAPEKLQSERLKDEKPKREPIGGGVIRGLTRIKRFGNAEVQTSGNATLVRSHCIFGPLTVEFVFDTTTGVQIINTTLTALAGHGLARVNSTDAQFLDFIIDSPATYEIKLRGSEQNQRLRRLSRTAILRLVRREGRLERRLMRMFERGGRKPLPKEADAEINGNLWPNVVRNMNKTSSPEDEVPPKKEMKLISKKDKFLLSPKKVVKQKIFDNIPD</sequence>
<dbReference type="OrthoDB" id="6381952at2759"/>
<dbReference type="Proteomes" id="UP000694843">
    <property type="component" value="Unplaced"/>
</dbReference>